<accession>A0ABR9JRT3</accession>
<comment type="caution">
    <text evidence="1">The sequence shown here is derived from an EMBL/GenBank/DDBJ whole genome shotgun (WGS) entry which is preliminary data.</text>
</comment>
<name>A0ABR9JRT3_9ACTN</name>
<dbReference type="Proteomes" id="UP000627838">
    <property type="component" value="Unassembled WGS sequence"/>
</dbReference>
<gene>
    <name evidence="1" type="ORF">H4W34_003118</name>
</gene>
<organism evidence="1 2">
    <name type="scientific">Actinomadura algeriensis</name>
    <dbReference type="NCBI Taxonomy" id="1679523"/>
    <lineage>
        <taxon>Bacteria</taxon>
        <taxon>Bacillati</taxon>
        <taxon>Actinomycetota</taxon>
        <taxon>Actinomycetes</taxon>
        <taxon>Streptosporangiales</taxon>
        <taxon>Thermomonosporaceae</taxon>
        <taxon>Actinomadura</taxon>
    </lineage>
</organism>
<sequence length="115" mass="12157">MIFYADLGINVDVGGVDDMEARVEQFLDALAELEESDPAIQDVDITATLATGDITVNMCLRADDLAGAGQKIVATVRTSLHDIGDGTAGWEHLAQLVHEACMNVRASSVRELAGA</sequence>
<evidence type="ECO:0000313" key="1">
    <source>
        <dbReference type="EMBL" id="MBE1533285.1"/>
    </source>
</evidence>
<keyword evidence="2" id="KW-1185">Reference proteome</keyword>
<protein>
    <submittedName>
        <fullName evidence="1">Uncharacterized protein</fullName>
    </submittedName>
</protein>
<evidence type="ECO:0000313" key="2">
    <source>
        <dbReference type="Proteomes" id="UP000627838"/>
    </source>
</evidence>
<reference evidence="1 2" key="1">
    <citation type="submission" date="2020-10" db="EMBL/GenBank/DDBJ databases">
        <title>Sequencing the genomes of 1000 actinobacteria strains.</title>
        <authorList>
            <person name="Klenk H.-P."/>
        </authorList>
    </citation>
    <scope>NUCLEOTIDE SEQUENCE [LARGE SCALE GENOMIC DNA]</scope>
    <source>
        <strain evidence="1 2">DSM 46744</strain>
    </source>
</reference>
<dbReference type="RefSeq" id="WP_192759861.1">
    <property type="nucleotide sequence ID" value="NZ_JADBDZ010000001.1"/>
</dbReference>
<proteinExistence type="predicted"/>
<dbReference type="EMBL" id="JADBDZ010000001">
    <property type="protein sequence ID" value="MBE1533285.1"/>
    <property type="molecule type" value="Genomic_DNA"/>
</dbReference>